<gene>
    <name evidence="7" type="ORF">THAOC_11109</name>
</gene>
<accession>K0T387</accession>
<dbReference type="GO" id="GO:0042352">
    <property type="term" value="P:GDP-L-fucose salvage"/>
    <property type="evidence" value="ECO:0007669"/>
    <property type="project" value="TreeGrafter"/>
</dbReference>
<dbReference type="PANTHER" id="PTHR32463:SF0">
    <property type="entry name" value="L-FUCOSE KINASE"/>
    <property type="match status" value="1"/>
</dbReference>
<dbReference type="InterPro" id="IPR012887">
    <property type="entry name" value="GDP_fucose_pyrophosphorylase"/>
</dbReference>
<dbReference type="OMA" id="SRCPTQI"/>
<dbReference type="EMBL" id="AGNL01012597">
    <property type="protein sequence ID" value="EJK67806.1"/>
    <property type="molecule type" value="Genomic_DNA"/>
</dbReference>
<dbReference type="PANTHER" id="PTHR32463">
    <property type="entry name" value="L-FUCOSE KINASE"/>
    <property type="match status" value="1"/>
</dbReference>
<dbReference type="InterPro" id="IPR006204">
    <property type="entry name" value="GHMP_kinase_N_dom"/>
</dbReference>
<comment type="caution">
    <text evidence="7">The sequence shown here is derived from an EMBL/GenBank/DDBJ whole genome shotgun (WGS) entry which is preliminary data.</text>
</comment>
<sequence length="1197" mass="127295">MARRPFDIVVITSPDAQSARSVLGLIKSSCGGDMELGEDSGKGGCFDADDLTFQTPDGTIYVSSCDPFGARLGSGGGTIAALSEADEIHSKLNGDGNNSRPTVLICHAGGESSRCPTQIVLGKAWTSLPVVDKMACTGVTNPTSILISGLSEVFADVPRGSVIVAASDVLLLFRSVGDDASSKKCEVINFDQVDHCKVLGLSVPAPLSTAKNHGVFVSDGTHCEGEGWNIQSTDKVLQKPSPDEMRSTANCTFSLDGGGKNQVAWIDTGVVCFLPKSAATLRDLSGSSMKCCTRTGIAELYGQGGTSHSSIEAFAVQKSIKLCLYGDMLRALKTASSQGPTGMTGTLAAVNKLSQHEICICSYSSGSFVHLGTTRELVDFLTVGASVAATSSRDVKPSAWKRYQNFGKTMKLTRRSGSFVSGLDTQADGHVVLNSVLTCSRGRLGANCVVEHCDLRSDEISIGENSLVSGVRDTGGVFSIGGDLCLQLLPVRQSWKDANLPASSDVARPCFVCLCFGINDGIKDFPMKTVYGVDLRALTRGFATANECGIISIKESEIWNENVPSSRRMLWNANMHPIIELDDKNELDLSWMSWINDLAQYGPGDESCSYAGFREWKSSYRVSLSDVRNVVDSSSESLFRGSIAAAVQACEEDRLRSWRRTCLGRFHEPMNFDHVRDVLLSKPSLGHDVVRRALRALDEIASEGIQAGKFDIAGRVFMVTGILLSDLSTRIAHGEEERHTSASNLQEALTVVLEDLRARSIDDTITSKIGALRDAVLSDPLQWASVRDDLAVFFEKAASVMTQLCVCGPSASSASSFSRVEPAPIGATVVASAPARIDLCGGWSDTPPISFEFGGSVACLAVLVDDKLPLRARCCVSREFQGIISLRTESRRLDNEELIASSTVELTKVSDLSDFREPTADAALLKCVLIQLGLISVESISKHNNATLLPHLARFCPKGCEGCGLEIVSTSLLPTGSGMGSSSILAGCILAAVAKCVGIRLKGVEDDCTDNGNGSLIHSVLMVEQLLSTGGGWQDNIGGLVGGLKLGRSDACAFPLHTNVNRCNIPPETIELLNRRLVLAFSGKPRLAKNVLDQVLRRWASRQPEIVQTVSQLVEGAPLAISFLESGDIDGLASVMSNYWNLKIQMAGQGSGVQPDSICDLLELLDAAGDIAGGTVCGAGGGKGNCDVLWLCIPPTL</sequence>
<keyword evidence="8" id="KW-1185">Reference proteome</keyword>
<dbReference type="eggNOG" id="KOG4644">
    <property type="taxonomic scope" value="Eukaryota"/>
</dbReference>
<name>K0T387_THAOC</name>
<evidence type="ECO:0000256" key="2">
    <source>
        <dbReference type="ARBA" id="ARBA00022741"/>
    </source>
</evidence>
<keyword evidence="1" id="KW-0808">Transferase</keyword>
<dbReference type="SUPFAM" id="SSF54211">
    <property type="entry name" value="Ribosomal protein S5 domain 2-like"/>
    <property type="match status" value="1"/>
</dbReference>
<evidence type="ECO:0000313" key="7">
    <source>
        <dbReference type="EMBL" id="EJK67806.1"/>
    </source>
</evidence>
<reference evidence="7 8" key="1">
    <citation type="journal article" date="2012" name="Genome Biol.">
        <title>Genome and low-iron response of an oceanic diatom adapted to chronic iron limitation.</title>
        <authorList>
            <person name="Lommer M."/>
            <person name="Specht M."/>
            <person name="Roy A.S."/>
            <person name="Kraemer L."/>
            <person name="Andreson R."/>
            <person name="Gutowska M.A."/>
            <person name="Wolf J."/>
            <person name="Bergner S.V."/>
            <person name="Schilhabel M.B."/>
            <person name="Klostermeier U.C."/>
            <person name="Beiko R.G."/>
            <person name="Rosenstiel P."/>
            <person name="Hippler M."/>
            <person name="Laroche J."/>
        </authorList>
    </citation>
    <scope>NUCLEOTIDE SEQUENCE [LARGE SCALE GENOMIC DNA]</scope>
    <source>
        <strain evidence="7 8">CCMP1005</strain>
    </source>
</reference>
<feature type="domain" description="GDP-fucose pyrophosphorylase" evidence="6">
    <location>
        <begin position="102"/>
        <end position="579"/>
    </location>
</feature>
<dbReference type="InterPro" id="IPR020568">
    <property type="entry name" value="Ribosomal_Su5_D2-typ_SF"/>
</dbReference>
<dbReference type="GO" id="GO:0005524">
    <property type="term" value="F:ATP binding"/>
    <property type="evidence" value="ECO:0007669"/>
    <property type="project" value="UniProtKB-KW"/>
</dbReference>
<evidence type="ECO:0000313" key="8">
    <source>
        <dbReference type="Proteomes" id="UP000266841"/>
    </source>
</evidence>
<keyword evidence="3" id="KW-0418">Kinase</keyword>
<dbReference type="SUPFAM" id="SSF55060">
    <property type="entry name" value="GHMP Kinase, C-terminal domain"/>
    <property type="match status" value="1"/>
</dbReference>
<dbReference type="Pfam" id="PF07959">
    <property type="entry name" value="Fucose_pyrophosphorylase"/>
    <property type="match status" value="1"/>
</dbReference>
<keyword evidence="2" id="KW-0547">Nucleotide-binding</keyword>
<proteinExistence type="predicted"/>
<protein>
    <submittedName>
        <fullName evidence="7">Uncharacterized protein</fullName>
    </submittedName>
</protein>
<dbReference type="OrthoDB" id="271303at2759"/>
<evidence type="ECO:0000256" key="3">
    <source>
        <dbReference type="ARBA" id="ARBA00022777"/>
    </source>
</evidence>
<dbReference type="AlphaFoldDB" id="K0T387"/>
<evidence type="ECO:0000256" key="1">
    <source>
        <dbReference type="ARBA" id="ARBA00022679"/>
    </source>
</evidence>
<dbReference type="GO" id="GO:0050201">
    <property type="term" value="F:fucokinase activity"/>
    <property type="evidence" value="ECO:0007669"/>
    <property type="project" value="TreeGrafter"/>
</dbReference>
<evidence type="ECO:0000259" key="5">
    <source>
        <dbReference type="Pfam" id="PF00288"/>
    </source>
</evidence>
<dbReference type="Gene3D" id="3.30.230.120">
    <property type="match status" value="1"/>
</dbReference>
<keyword evidence="4" id="KW-0067">ATP-binding</keyword>
<dbReference type="InterPro" id="IPR052203">
    <property type="entry name" value="GHMP_Kinase-Related"/>
</dbReference>
<organism evidence="7 8">
    <name type="scientific">Thalassiosira oceanica</name>
    <name type="common">Marine diatom</name>
    <dbReference type="NCBI Taxonomy" id="159749"/>
    <lineage>
        <taxon>Eukaryota</taxon>
        <taxon>Sar</taxon>
        <taxon>Stramenopiles</taxon>
        <taxon>Ochrophyta</taxon>
        <taxon>Bacillariophyta</taxon>
        <taxon>Coscinodiscophyceae</taxon>
        <taxon>Thalassiosirophycidae</taxon>
        <taxon>Thalassiosirales</taxon>
        <taxon>Thalassiosiraceae</taxon>
        <taxon>Thalassiosira</taxon>
    </lineage>
</organism>
<dbReference type="Proteomes" id="UP000266841">
    <property type="component" value="Unassembled WGS sequence"/>
</dbReference>
<evidence type="ECO:0000256" key="4">
    <source>
        <dbReference type="ARBA" id="ARBA00022840"/>
    </source>
</evidence>
<dbReference type="Pfam" id="PF00288">
    <property type="entry name" value="GHMP_kinases_N"/>
    <property type="match status" value="1"/>
</dbReference>
<feature type="domain" description="GHMP kinase N-terminal" evidence="5">
    <location>
        <begin position="959"/>
        <end position="1002"/>
    </location>
</feature>
<dbReference type="InterPro" id="IPR036554">
    <property type="entry name" value="GHMP_kinase_C_sf"/>
</dbReference>
<evidence type="ECO:0000259" key="6">
    <source>
        <dbReference type="Pfam" id="PF07959"/>
    </source>
</evidence>